<name>A0A444IWD7_9BACT</name>
<sequence length="306" mass="34004">MKRYILLIIISFFSLADRAFGSEIVVLKSSASKINQQIQDVFIDELGKRVPHRGLKCIQPNQMTEVVITRRNEGGIASRIQSIAPDLILALGAQALEVALLVPNIPVVHLLVIHPVTITDKKRPVTGVSLSVPPKVQLDEMKSYFPKVKRIGLVYDPKRSRKIIEQLNSVRPDLEFIALPTENIAEVPALIHSLRGKVDLLWMLPDLTATNQVTIQSYALFSIRNKIPLLTFSKKLLKHGATIAVTFDTDKMAKQAAVLAIDMLFHPVGAEAERTALVDPPVETIINYKMAAKLGIFIADRRKADE</sequence>
<dbReference type="Pfam" id="PF04392">
    <property type="entry name" value="ABC_sub_bind"/>
    <property type="match status" value="1"/>
</dbReference>
<dbReference type="PANTHER" id="PTHR35271:SF1">
    <property type="entry name" value="ABC TRANSPORTER, SUBSTRATE-BINDING LIPOPROTEIN"/>
    <property type="match status" value="1"/>
</dbReference>
<dbReference type="InterPro" id="IPR007487">
    <property type="entry name" value="ABC_transpt-TYRBP-like"/>
</dbReference>
<dbReference type="AlphaFoldDB" id="A0A444IWD7"/>
<evidence type="ECO:0000313" key="2">
    <source>
        <dbReference type="Proteomes" id="UP000287853"/>
    </source>
</evidence>
<reference evidence="1 2" key="1">
    <citation type="submission" date="2017-01" db="EMBL/GenBank/DDBJ databases">
        <title>The cable genome- insights into the physiology and evolution of filamentous bacteria capable of sulfide oxidation via long distance electron transfer.</title>
        <authorList>
            <person name="Schreiber L."/>
            <person name="Bjerg J.T."/>
            <person name="Boggild A."/>
            <person name="Van De Vossenberg J."/>
            <person name="Meysman F."/>
            <person name="Nielsen L.P."/>
            <person name="Schramm A."/>
            <person name="Kjeldsen K.U."/>
        </authorList>
    </citation>
    <scope>NUCLEOTIDE SEQUENCE [LARGE SCALE GENOMIC DNA]</scope>
    <source>
        <strain evidence="1">MCF</strain>
    </source>
</reference>
<dbReference type="Gene3D" id="3.40.50.2300">
    <property type="match status" value="2"/>
</dbReference>
<proteinExistence type="predicted"/>
<organism evidence="1 2">
    <name type="scientific">Candidatus Electrothrix aarhusensis</name>
    <dbReference type="NCBI Taxonomy" id="1859131"/>
    <lineage>
        <taxon>Bacteria</taxon>
        <taxon>Pseudomonadati</taxon>
        <taxon>Thermodesulfobacteriota</taxon>
        <taxon>Desulfobulbia</taxon>
        <taxon>Desulfobulbales</taxon>
        <taxon>Desulfobulbaceae</taxon>
        <taxon>Candidatus Electrothrix</taxon>
    </lineage>
</organism>
<keyword evidence="2" id="KW-1185">Reference proteome</keyword>
<dbReference type="Proteomes" id="UP000287853">
    <property type="component" value="Unassembled WGS sequence"/>
</dbReference>
<gene>
    <name evidence="1" type="ORF">H206_01205</name>
</gene>
<comment type="caution">
    <text evidence="1">The sequence shown here is derived from an EMBL/GenBank/DDBJ whole genome shotgun (WGS) entry which is preliminary data.</text>
</comment>
<dbReference type="EMBL" id="MTKO01000084">
    <property type="protein sequence ID" value="RWX45030.1"/>
    <property type="molecule type" value="Genomic_DNA"/>
</dbReference>
<evidence type="ECO:0000313" key="1">
    <source>
        <dbReference type="EMBL" id="RWX45030.1"/>
    </source>
</evidence>
<accession>A0A444IWD7</accession>
<dbReference type="PANTHER" id="PTHR35271">
    <property type="entry name" value="ABC TRANSPORTER, SUBSTRATE-BINDING LIPOPROTEIN-RELATED"/>
    <property type="match status" value="1"/>
</dbReference>
<protein>
    <submittedName>
        <fullName evidence="1">Putative ABC transport system substrate-binding protein</fullName>
    </submittedName>
</protein>